<organism evidence="9 10">
    <name type="scientific">Thalassococcus arenae</name>
    <dbReference type="NCBI Taxonomy" id="2851652"/>
    <lineage>
        <taxon>Bacteria</taxon>
        <taxon>Pseudomonadati</taxon>
        <taxon>Pseudomonadota</taxon>
        <taxon>Alphaproteobacteria</taxon>
        <taxon>Rhodobacterales</taxon>
        <taxon>Roseobacteraceae</taxon>
        <taxon>Thalassococcus</taxon>
    </lineage>
</organism>
<dbReference type="EMBL" id="JAHRWL010000001">
    <property type="protein sequence ID" value="MBV2359046.1"/>
    <property type="molecule type" value="Genomic_DNA"/>
</dbReference>
<name>A0ABS6N4W1_9RHOB</name>
<evidence type="ECO:0000256" key="6">
    <source>
        <dbReference type="ARBA" id="ARBA00022989"/>
    </source>
</evidence>
<keyword evidence="6 8" id="KW-1133">Transmembrane helix</keyword>
<evidence type="ECO:0000256" key="1">
    <source>
        <dbReference type="ARBA" id="ARBA00004651"/>
    </source>
</evidence>
<feature type="transmembrane region" description="Helical" evidence="8">
    <location>
        <begin position="191"/>
        <end position="221"/>
    </location>
</feature>
<accession>A0ABS6N4W1</accession>
<evidence type="ECO:0000256" key="7">
    <source>
        <dbReference type="ARBA" id="ARBA00023136"/>
    </source>
</evidence>
<keyword evidence="4" id="KW-1003">Cell membrane</keyword>
<feature type="transmembrane region" description="Helical" evidence="8">
    <location>
        <begin position="20"/>
        <end position="40"/>
    </location>
</feature>
<evidence type="ECO:0000313" key="10">
    <source>
        <dbReference type="Proteomes" id="UP001166293"/>
    </source>
</evidence>
<protein>
    <submittedName>
        <fullName evidence="9">AzlC family ABC transporter permease</fullName>
    </submittedName>
</protein>
<dbReference type="PANTHER" id="PTHR34979:SF1">
    <property type="entry name" value="INNER MEMBRANE PROTEIN YGAZ"/>
    <property type="match status" value="1"/>
</dbReference>
<evidence type="ECO:0000256" key="4">
    <source>
        <dbReference type="ARBA" id="ARBA00022475"/>
    </source>
</evidence>
<feature type="transmembrane region" description="Helical" evidence="8">
    <location>
        <begin position="167"/>
        <end position="185"/>
    </location>
</feature>
<dbReference type="RefSeq" id="WP_217776881.1">
    <property type="nucleotide sequence ID" value="NZ_JAHRWL010000001.1"/>
</dbReference>
<evidence type="ECO:0000256" key="5">
    <source>
        <dbReference type="ARBA" id="ARBA00022692"/>
    </source>
</evidence>
<reference evidence="9" key="1">
    <citation type="submission" date="2021-06" db="EMBL/GenBank/DDBJ databases">
        <title>Thalassococcus sp. CAU 1522 isolated from sea sand, Republic of Korea.</title>
        <authorList>
            <person name="Kim W."/>
        </authorList>
    </citation>
    <scope>NUCLEOTIDE SEQUENCE</scope>
    <source>
        <strain evidence="9">CAU 1522</strain>
    </source>
</reference>
<evidence type="ECO:0000313" key="9">
    <source>
        <dbReference type="EMBL" id="MBV2359046.1"/>
    </source>
</evidence>
<keyword evidence="7 8" id="KW-0472">Membrane</keyword>
<keyword evidence="10" id="KW-1185">Reference proteome</keyword>
<feature type="transmembrane region" description="Helical" evidence="8">
    <location>
        <begin position="135"/>
        <end position="160"/>
    </location>
</feature>
<dbReference type="Proteomes" id="UP001166293">
    <property type="component" value="Unassembled WGS sequence"/>
</dbReference>
<comment type="subcellular location">
    <subcellularLocation>
        <location evidence="1">Cell membrane</location>
        <topology evidence="1">Multi-pass membrane protein</topology>
    </subcellularLocation>
</comment>
<keyword evidence="5 8" id="KW-0812">Transmembrane</keyword>
<evidence type="ECO:0000256" key="3">
    <source>
        <dbReference type="ARBA" id="ARBA00022448"/>
    </source>
</evidence>
<dbReference type="PANTHER" id="PTHR34979">
    <property type="entry name" value="INNER MEMBRANE PROTEIN YGAZ"/>
    <property type="match status" value="1"/>
</dbReference>
<keyword evidence="3" id="KW-0813">Transport</keyword>
<comment type="caution">
    <text evidence="9">The sequence shown here is derived from an EMBL/GenBank/DDBJ whole genome shotgun (WGS) entry which is preliminary data.</text>
</comment>
<evidence type="ECO:0000256" key="8">
    <source>
        <dbReference type="SAM" id="Phobius"/>
    </source>
</evidence>
<evidence type="ECO:0000256" key="2">
    <source>
        <dbReference type="ARBA" id="ARBA00010735"/>
    </source>
</evidence>
<comment type="similarity">
    <text evidence="2">Belongs to the AzlC family.</text>
</comment>
<dbReference type="Pfam" id="PF03591">
    <property type="entry name" value="AzlC"/>
    <property type="match status" value="1"/>
</dbReference>
<proteinExistence type="inferred from homology"/>
<dbReference type="InterPro" id="IPR011606">
    <property type="entry name" value="Brnchd-chn_aa_trnsp_permease"/>
</dbReference>
<gene>
    <name evidence="9" type="ORF">KUH32_04600</name>
</gene>
<sequence length="233" mass="24490">MAGNGAKSSYWRGVRDGMPFILVLIPFATLFGVAATEAGLNIVETLAFSVVVVAGAAQFTALQLMTEQAPTLVVLASALAVNMRMAMYSASITPHLGGLPLWKRAATAYCLVDQSYASAVLDYEQRPDQTPDQKFAYFFGVCTPIIPLWSVFTLIGALVGEAIPPELGLDFALPIAFVAMIAPALRTRAHVAAAFAAVVGALAFAWLPWNLGLIVGGLAGMAAGAEIERRMGA</sequence>